<feature type="domain" description="Major facilitator superfamily associated" evidence="9">
    <location>
        <begin position="3"/>
        <end position="355"/>
    </location>
</feature>
<dbReference type="InterPro" id="IPR026032">
    <property type="entry name" value="HcaT-like"/>
</dbReference>
<feature type="transmembrane region" description="Helical" evidence="8">
    <location>
        <begin position="39"/>
        <end position="60"/>
    </location>
</feature>
<evidence type="ECO:0000256" key="2">
    <source>
        <dbReference type="ARBA" id="ARBA00022448"/>
    </source>
</evidence>
<evidence type="ECO:0000256" key="5">
    <source>
        <dbReference type="ARBA" id="ARBA00022692"/>
    </source>
</evidence>
<dbReference type="Pfam" id="PF12832">
    <property type="entry name" value="MFS_1_like"/>
    <property type="match status" value="1"/>
</dbReference>
<keyword evidence="4" id="KW-0997">Cell inner membrane</keyword>
<evidence type="ECO:0000256" key="8">
    <source>
        <dbReference type="SAM" id="Phobius"/>
    </source>
</evidence>
<name>C5BL70_TERTT</name>
<accession>C5BL70</accession>
<feature type="transmembrane region" description="Helical" evidence="8">
    <location>
        <begin position="231"/>
        <end position="251"/>
    </location>
</feature>
<keyword evidence="2" id="KW-0813">Transport</keyword>
<feature type="transmembrane region" description="Helical" evidence="8">
    <location>
        <begin position="67"/>
        <end position="87"/>
    </location>
</feature>
<dbReference type="PANTHER" id="PTHR23522:SF10">
    <property type="entry name" value="3-PHENYLPROPIONIC ACID TRANSPORTER-RELATED"/>
    <property type="match status" value="1"/>
</dbReference>
<feature type="transmembrane region" description="Helical" evidence="8">
    <location>
        <begin position="93"/>
        <end position="117"/>
    </location>
</feature>
<evidence type="ECO:0000256" key="6">
    <source>
        <dbReference type="ARBA" id="ARBA00022989"/>
    </source>
</evidence>
<evidence type="ECO:0000256" key="3">
    <source>
        <dbReference type="ARBA" id="ARBA00022475"/>
    </source>
</evidence>
<dbReference type="InterPro" id="IPR036259">
    <property type="entry name" value="MFS_trans_sf"/>
</dbReference>
<keyword evidence="6 8" id="KW-1133">Transmembrane helix</keyword>
<feature type="transmembrane region" description="Helical" evidence="8">
    <location>
        <begin position="197"/>
        <end position="219"/>
    </location>
</feature>
<evidence type="ECO:0000256" key="1">
    <source>
        <dbReference type="ARBA" id="ARBA00004429"/>
    </source>
</evidence>
<feature type="transmembrane region" description="Helical" evidence="8">
    <location>
        <begin position="9"/>
        <end position="27"/>
    </location>
</feature>
<dbReference type="HOGENOM" id="CLU_013133_6_0_6"/>
<dbReference type="InterPro" id="IPR024989">
    <property type="entry name" value="MFS_assoc_dom"/>
</dbReference>
<organism evidence="10 11">
    <name type="scientific">Teredinibacter turnerae (strain ATCC 39867 / T7901)</name>
    <dbReference type="NCBI Taxonomy" id="377629"/>
    <lineage>
        <taxon>Bacteria</taxon>
        <taxon>Pseudomonadati</taxon>
        <taxon>Pseudomonadota</taxon>
        <taxon>Gammaproteobacteria</taxon>
        <taxon>Cellvibrionales</taxon>
        <taxon>Cellvibrionaceae</taxon>
        <taxon>Teredinibacter</taxon>
    </lineage>
</organism>
<dbReference type="Proteomes" id="UP000009080">
    <property type="component" value="Chromosome"/>
</dbReference>
<proteinExistence type="predicted"/>
<evidence type="ECO:0000256" key="4">
    <source>
        <dbReference type="ARBA" id="ARBA00022519"/>
    </source>
</evidence>
<gene>
    <name evidence="10" type="ordered locus">TERTU_2506</name>
</gene>
<feature type="transmembrane region" description="Helical" evidence="8">
    <location>
        <begin position="129"/>
        <end position="148"/>
    </location>
</feature>
<dbReference type="STRING" id="377629.TERTU_2506"/>
<feature type="transmembrane region" description="Helical" evidence="8">
    <location>
        <begin position="353"/>
        <end position="373"/>
    </location>
</feature>
<evidence type="ECO:0000313" key="11">
    <source>
        <dbReference type="Proteomes" id="UP000009080"/>
    </source>
</evidence>
<dbReference type="KEGG" id="ttu:TERTU_2506"/>
<dbReference type="PANTHER" id="PTHR23522">
    <property type="entry name" value="BLL5896 PROTEIN"/>
    <property type="match status" value="1"/>
</dbReference>
<comment type="subcellular location">
    <subcellularLocation>
        <location evidence="1">Cell inner membrane</location>
        <topology evidence="1">Multi-pass membrane protein</topology>
    </subcellularLocation>
</comment>
<dbReference type="GO" id="GO:0015528">
    <property type="term" value="F:lactose:proton symporter activity"/>
    <property type="evidence" value="ECO:0007669"/>
    <property type="project" value="TreeGrafter"/>
</dbReference>
<dbReference type="OrthoDB" id="9150135at2"/>
<feature type="transmembrane region" description="Helical" evidence="8">
    <location>
        <begin position="154"/>
        <end position="176"/>
    </location>
</feature>
<dbReference type="SUPFAM" id="SSF103473">
    <property type="entry name" value="MFS general substrate transporter"/>
    <property type="match status" value="1"/>
</dbReference>
<dbReference type="Gene3D" id="1.20.1250.20">
    <property type="entry name" value="MFS general substrate transporter like domains"/>
    <property type="match status" value="2"/>
</dbReference>
<evidence type="ECO:0000313" key="10">
    <source>
        <dbReference type="EMBL" id="ACR13679.1"/>
    </source>
</evidence>
<dbReference type="GO" id="GO:0005886">
    <property type="term" value="C:plasma membrane"/>
    <property type="evidence" value="ECO:0007669"/>
    <property type="project" value="UniProtKB-SubCell"/>
</dbReference>
<feature type="transmembrane region" description="Helical" evidence="8">
    <location>
        <begin position="263"/>
        <end position="282"/>
    </location>
</feature>
<keyword evidence="11" id="KW-1185">Reference proteome</keyword>
<keyword evidence="5 8" id="KW-0812">Transmembrane</keyword>
<dbReference type="EMBL" id="CP001614">
    <property type="protein sequence ID" value="ACR13679.1"/>
    <property type="molecule type" value="Genomic_DNA"/>
</dbReference>
<protein>
    <submittedName>
        <fullName evidence="10">Major facilitator family protein</fullName>
    </submittedName>
</protein>
<sequence>MPYWRLSSVYFFYFAVVGAISPFWGLYLESLEFSPADIGLLSAIPMVTKIAAPNIWGFLADYSGRRLLVAQLGAIGACVFFVGVFFTRDLFWLALYLTVFSFFWNAILAQFEVITLGHLRGHTEQYSRIRVWGSIGFMVAVVGLGVMFDYVSIAHLPSVIFVCLIGIYLSSLALPAEPERLSEYSQKDFFNVLRAPVIWWFFAVVTLLHISHGVYYTFYSIYLSSLEYSRSFIGVMWAIGVVAEIVLFIKMPFLMRVFSFQQLLLFTLAITGLRWLLIGWLADNLVVLLLAQLIHAFSFGAAHALAIEFVRQHFGKVAQGQGQALYSAICFGGGNALGAYFSGIFWQSSPQQAFLLSFVSTLLGLAIAVYIGYRGKLDGGWGASKA</sequence>
<dbReference type="RefSeq" id="WP_015819794.1">
    <property type="nucleotide sequence ID" value="NC_012997.1"/>
</dbReference>
<dbReference type="PIRSF" id="PIRSF004925">
    <property type="entry name" value="HcaT"/>
    <property type="match status" value="1"/>
</dbReference>
<keyword evidence="7 8" id="KW-0472">Membrane</keyword>
<reference evidence="10 11" key="1">
    <citation type="journal article" date="2009" name="PLoS ONE">
        <title>The complete genome of Teredinibacter turnerae T7901: an intracellular endosymbiont of marine wood-boring bivalves (shipworms).</title>
        <authorList>
            <person name="Yang J.C."/>
            <person name="Madupu R."/>
            <person name="Durkin A.S."/>
            <person name="Ekborg N.A."/>
            <person name="Pedamallu C.S."/>
            <person name="Hostetler J.B."/>
            <person name="Radune D."/>
            <person name="Toms B.S."/>
            <person name="Henrissat B."/>
            <person name="Coutinho P.M."/>
            <person name="Schwarz S."/>
            <person name="Field L."/>
            <person name="Trindade-Silva A.E."/>
            <person name="Soares C.A.G."/>
            <person name="Elshahawi S."/>
            <person name="Hanora A."/>
            <person name="Schmidt E.W."/>
            <person name="Haygood M.G."/>
            <person name="Posfai J."/>
            <person name="Benner J."/>
            <person name="Madinger C."/>
            <person name="Nove J."/>
            <person name="Anton B."/>
            <person name="Chaudhary K."/>
            <person name="Foster J."/>
            <person name="Holman A."/>
            <person name="Kumar S."/>
            <person name="Lessard P.A."/>
            <person name="Luyten Y.A."/>
            <person name="Slatko B."/>
            <person name="Wood N."/>
            <person name="Wu B."/>
            <person name="Teplitski M."/>
            <person name="Mougous J.D."/>
            <person name="Ward N."/>
            <person name="Eisen J.A."/>
            <person name="Badger J.H."/>
            <person name="Distel D.L."/>
        </authorList>
    </citation>
    <scope>NUCLEOTIDE SEQUENCE [LARGE SCALE GENOMIC DNA]</scope>
    <source>
        <strain evidence="11">ATCC 39867 / T7901</strain>
    </source>
</reference>
<dbReference type="NCBIfam" id="NF037955">
    <property type="entry name" value="mfs"/>
    <property type="match status" value="1"/>
</dbReference>
<evidence type="ECO:0000256" key="7">
    <source>
        <dbReference type="ARBA" id="ARBA00023136"/>
    </source>
</evidence>
<dbReference type="GO" id="GO:0030395">
    <property type="term" value="F:lactose binding"/>
    <property type="evidence" value="ECO:0007669"/>
    <property type="project" value="TreeGrafter"/>
</dbReference>
<dbReference type="eggNOG" id="COG2814">
    <property type="taxonomic scope" value="Bacteria"/>
</dbReference>
<feature type="transmembrane region" description="Helical" evidence="8">
    <location>
        <begin position="322"/>
        <end position="341"/>
    </location>
</feature>
<keyword evidence="3" id="KW-1003">Cell membrane</keyword>
<feature type="transmembrane region" description="Helical" evidence="8">
    <location>
        <begin position="288"/>
        <end position="310"/>
    </location>
</feature>
<evidence type="ECO:0000259" key="9">
    <source>
        <dbReference type="Pfam" id="PF12832"/>
    </source>
</evidence>
<dbReference type="AlphaFoldDB" id="C5BL70"/>